<dbReference type="PROSITE" id="PS51384">
    <property type="entry name" value="FAD_FR"/>
    <property type="match status" value="1"/>
</dbReference>
<dbReference type="SUPFAM" id="SSF63380">
    <property type="entry name" value="Riboflavin synthase domain-like"/>
    <property type="match status" value="1"/>
</dbReference>
<feature type="domain" description="FAD-binding FR-type" evidence="3">
    <location>
        <begin position="1"/>
        <end position="140"/>
    </location>
</feature>
<proteinExistence type="inferred from homology"/>
<evidence type="ECO:0000256" key="1">
    <source>
        <dbReference type="ARBA" id="ARBA00035644"/>
    </source>
</evidence>
<dbReference type="InterPro" id="IPR007037">
    <property type="entry name" value="SIP_rossman_dom"/>
</dbReference>
<evidence type="ECO:0000259" key="3">
    <source>
        <dbReference type="PROSITE" id="PS51384"/>
    </source>
</evidence>
<dbReference type="CDD" id="cd06193">
    <property type="entry name" value="siderophore_interacting"/>
    <property type="match status" value="1"/>
</dbReference>
<dbReference type="Gene3D" id="3.40.50.80">
    <property type="entry name" value="Nucleotide-binding domain of ferredoxin-NADP reductase (FNR) module"/>
    <property type="match status" value="1"/>
</dbReference>
<name>A0A0F5K6A1_9BURK</name>
<protein>
    <recommendedName>
        <fullName evidence="3">FAD-binding FR-type domain-containing protein</fullName>
    </recommendedName>
</protein>
<dbReference type="InterPro" id="IPR017938">
    <property type="entry name" value="Riboflavin_synthase-like_b-brl"/>
</dbReference>
<dbReference type="Pfam" id="PF08021">
    <property type="entry name" value="FAD_binding_9"/>
    <property type="match status" value="1"/>
</dbReference>
<organism evidence="4 5">
    <name type="scientific">Robbsia andropogonis</name>
    <dbReference type="NCBI Taxonomy" id="28092"/>
    <lineage>
        <taxon>Bacteria</taxon>
        <taxon>Pseudomonadati</taxon>
        <taxon>Pseudomonadota</taxon>
        <taxon>Betaproteobacteria</taxon>
        <taxon>Burkholderiales</taxon>
        <taxon>Burkholderiaceae</taxon>
        <taxon>Robbsia</taxon>
    </lineage>
</organism>
<dbReference type="AlphaFoldDB" id="A0A0F5K6A1"/>
<dbReference type="PATRIC" id="fig|28092.6.peg.166"/>
<dbReference type="InterPro" id="IPR013113">
    <property type="entry name" value="SIP_FAD-bd"/>
</dbReference>
<dbReference type="STRING" id="28092.WM40_00730"/>
<dbReference type="Gene3D" id="2.40.30.10">
    <property type="entry name" value="Translation factors"/>
    <property type="match status" value="1"/>
</dbReference>
<dbReference type="EMBL" id="LAQU01000001">
    <property type="protein sequence ID" value="KKB65404.1"/>
    <property type="molecule type" value="Genomic_DNA"/>
</dbReference>
<dbReference type="InterPro" id="IPR039374">
    <property type="entry name" value="SIP_fam"/>
</dbReference>
<gene>
    <name evidence="4" type="ORF">WM40_00730</name>
</gene>
<dbReference type="InterPro" id="IPR039261">
    <property type="entry name" value="FNR_nucleotide-bd"/>
</dbReference>
<evidence type="ECO:0000256" key="2">
    <source>
        <dbReference type="SAM" id="MobiDB-lite"/>
    </source>
</evidence>
<dbReference type="PANTHER" id="PTHR30157:SF0">
    <property type="entry name" value="NADPH-DEPENDENT FERRIC-CHELATE REDUCTASE"/>
    <property type="match status" value="1"/>
</dbReference>
<dbReference type="GO" id="GO:0016491">
    <property type="term" value="F:oxidoreductase activity"/>
    <property type="evidence" value="ECO:0007669"/>
    <property type="project" value="InterPro"/>
</dbReference>
<reference evidence="4 5" key="1">
    <citation type="submission" date="2015-03" db="EMBL/GenBank/DDBJ databases">
        <title>Draft Genome Sequence of Burkholderia andropogonis type strain ICMP2807, isolated from Sorghum bicolor.</title>
        <authorList>
            <person name="Lopes-Santos L."/>
            <person name="Castro D.B."/>
            <person name="Ottoboni L.M."/>
            <person name="Park D."/>
            <person name="Weirc B.S."/>
            <person name="Destefano S.A."/>
        </authorList>
    </citation>
    <scope>NUCLEOTIDE SEQUENCE [LARGE SCALE GENOMIC DNA]</scope>
    <source>
        <strain evidence="4 5">ICMP2807</strain>
    </source>
</reference>
<feature type="region of interest" description="Disordered" evidence="2">
    <location>
        <begin position="46"/>
        <end position="80"/>
    </location>
</feature>
<dbReference type="RefSeq" id="WP_046151984.1">
    <property type="nucleotide sequence ID" value="NZ_CADFGU010000001.1"/>
</dbReference>
<dbReference type="Pfam" id="PF04954">
    <property type="entry name" value="SIP"/>
    <property type="match status" value="1"/>
</dbReference>
<dbReference type="InterPro" id="IPR017927">
    <property type="entry name" value="FAD-bd_FR_type"/>
</dbReference>
<comment type="caution">
    <text evidence="4">The sequence shown here is derived from an EMBL/GenBank/DDBJ whole genome shotgun (WGS) entry which is preliminary data.</text>
</comment>
<accession>A0A0F5K6A1</accession>
<evidence type="ECO:0000313" key="4">
    <source>
        <dbReference type="EMBL" id="KKB65404.1"/>
    </source>
</evidence>
<comment type="similarity">
    <text evidence="1">Belongs to the SIP oxidoreductase family.</text>
</comment>
<dbReference type="Proteomes" id="UP000033618">
    <property type="component" value="Unassembled WGS sequence"/>
</dbReference>
<dbReference type="PANTHER" id="PTHR30157">
    <property type="entry name" value="FERRIC REDUCTASE, NADPH-DEPENDENT"/>
    <property type="match status" value="1"/>
</dbReference>
<sequence length="272" mass="30229">MSRRLLQVKRVTHVTRHLVRITLTGDDLPGFVSASFDDHVKAFFPREGEDTPRMPDLSDLKRRSDDPTQRPIARDYTPRRYDPATNELDIEFVLHHGHDTDDHADTAHVSDEGRAARWAAQAKPGDLLGIAGPRGSFVVPDTFDWYLLAGDETAFPAIGRRIDELPGHCQAFVFVEASTLEDIPQWPARPNVRVVPALRGNAPPGTSDVLLRTVRDTPLPKGVGHGWVAAESGAARAVRHHLIDARGFDKQHVRAASYWRNGASNQHESLDD</sequence>
<keyword evidence="5" id="KW-1185">Reference proteome</keyword>
<evidence type="ECO:0000313" key="5">
    <source>
        <dbReference type="Proteomes" id="UP000033618"/>
    </source>
</evidence>